<evidence type="ECO:0000313" key="3">
    <source>
        <dbReference type="EMBL" id="RAI45847.1"/>
    </source>
</evidence>
<dbReference type="RefSeq" id="WP_111417310.1">
    <property type="nucleotide sequence ID" value="NZ_NPEX01000006.1"/>
</dbReference>
<dbReference type="EMBL" id="NPEX01000006">
    <property type="protein sequence ID" value="RAI45847.1"/>
    <property type="molecule type" value="Genomic_DNA"/>
</dbReference>
<evidence type="ECO:0000313" key="4">
    <source>
        <dbReference type="Proteomes" id="UP000249130"/>
    </source>
</evidence>
<comment type="similarity">
    <text evidence="1">Belongs to the UPF0065 (bug) family.</text>
</comment>
<organism evidence="3 4">
    <name type="scientific">Rhodoplanes roseus</name>
    <dbReference type="NCBI Taxonomy" id="29409"/>
    <lineage>
        <taxon>Bacteria</taxon>
        <taxon>Pseudomonadati</taxon>
        <taxon>Pseudomonadota</taxon>
        <taxon>Alphaproteobacteria</taxon>
        <taxon>Hyphomicrobiales</taxon>
        <taxon>Nitrobacteraceae</taxon>
        <taxon>Rhodoplanes</taxon>
    </lineage>
</organism>
<dbReference type="PANTHER" id="PTHR42928">
    <property type="entry name" value="TRICARBOXYLATE-BINDING PROTEIN"/>
    <property type="match status" value="1"/>
</dbReference>
<dbReference type="PANTHER" id="PTHR42928:SF5">
    <property type="entry name" value="BLR1237 PROTEIN"/>
    <property type="match status" value="1"/>
</dbReference>
<dbReference type="InterPro" id="IPR042100">
    <property type="entry name" value="Bug_dom1"/>
</dbReference>
<evidence type="ECO:0000256" key="1">
    <source>
        <dbReference type="ARBA" id="ARBA00006987"/>
    </source>
</evidence>
<dbReference type="InterPro" id="IPR005064">
    <property type="entry name" value="BUG"/>
</dbReference>
<dbReference type="Gene3D" id="3.40.190.10">
    <property type="entry name" value="Periplasmic binding protein-like II"/>
    <property type="match status" value="1"/>
</dbReference>
<dbReference type="Gene3D" id="3.40.190.150">
    <property type="entry name" value="Bordetella uptake gene, domain 1"/>
    <property type="match status" value="1"/>
</dbReference>
<dbReference type="CDD" id="cd13578">
    <property type="entry name" value="PBP2_Bug27"/>
    <property type="match status" value="1"/>
</dbReference>
<sequence>MDRRTFLAALAASGLLARPAAAQSYPTKPIRLIVTFAAGGPADLFGRALAAGMSTELGQQVVVESRTGAGGLTGLAAVAHSAADGYTLCLVGAAALSTIPFMVPSMPFDWKTDLTPLTLVARVPEVLVVSTSLGIDSLPALVAHARAKPRTVNFGSAGVGSITHLAGELLRDKAQIDVVHVPYRGAAPAVNDLLGGHVQFVIADVPVLLPHIQAGAVKPLAVTTAKRTATLPEVPTTAELGYPGVLSDNWYGLVAPGGLPPEITAVVHKAATAALRSDELARQFETQAAIPSPTTGAEFVAFIDAEQAKWGPLVKSTGARL</sequence>
<protein>
    <recommendedName>
        <fullName evidence="5">ABC transporter substrate-binding protein</fullName>
    </recommendedName>
</protein>
<evidence type="ECO:0000256" key="2">
    <source>
        <dbReference type="SAM" id="SignalP"/>
    </source>
</evidence>
<dbReference type="PIRSF" id="PIRSF017082">
    <property type="entry name" value="YflP"/>
    <property type="match status" value="1"/>
</dbReference>
<comment type="caution">
    <text evidence="3">The sequence shown here is derived from an EMBL/GenBank/DDBJ whole genome shotgun (WGS) entry which is preliminary data.</text>
</comment>
<keyword evidence="2" id="KW-0732">Signal</keyword>
<dbReference type="OrthoDB" id="7250553at2"/>
<name>A0A327L649_9BRAD</name>
<dbReference type="AlphaFoldDB" id="A0A327L649"/>
<reference evidence="3 4" key="1">
    <citation type="submission" date="2017-07" db="EMBL/GenBank/DDBJ databases">
        <title>Draft Genome Sequences of Select Purple Nonsulfur Bacteria.</title>
        <authorList>
            <person name="Lasarre B."/>
            <person name="Mckinlay J.B."/>
        </authorList>
    </citation>
    <scope>NUCLEOTIDE SEQUENCE [LARGE SCALE GENOMIC DNA]</scope>
    <source>
        <strain evidence="3 4">DSM 5909</strain>
    </source>
</reference>
<evidence type="ECO:0008006" key="5">
    <source>
        <dbReference type="Google" id="ProtNLM"/>
    </source>
</evidence>
<feature type="chain" id="PRO_5016333681" description="ABC transporter substrate-binding protein" evidence="2">
    <location>
        <begin position="23"/>
        <end position="321"/>
    </location>
</feature>
<dbReference type="Pfam" id="PF03401">
    <property type="entry name" value="TctC"/>
    <property type="match status" value="1"/>
</dbReference>
<dbReference type="SUPFAM" id="SSF53850">
    <property type="entry name" value="Periplasmic binding protein-like II"/>
    <property type="match status" value="1"/>
</dbReference>
<keyword evidence="4" id="KW-1185">Reference proteome</keyword>
<proteinExistence type="inferred from homology"/>
<gene>
    <name evidence="3" type="ORF">CH341_01720</name>
</gene>
<dbReference type="Proteomes" id="UP000249130">
    <property type="component" value="Unassembled WGS sequence"/>
</dbReference>
<accession>A0A327L649</accession>
<feature type="signal peptide" evidence="2">
    <location>
        <begin position="1"/>
        <end position="22"/>
    </location>
</feature>